<accession>A0A7L0Z3Y2</accession>
<evidence type="ECO:0000313" key="2">
    <source>
        <dbReference type="Proteomes" id="UP000564466"/>
    </source>
</evidence>
<dbReference type="Gene3D" id="1.10.287.210">
    <property type="match status" value="1"/>
</dbReference>
<protein>
    <submittedName>
        <fullName evidence="1">ENR1 protein</fullName>
    </submittedName>
</protein>
<reference evidence="1 2" key="1">
    <citation type="submission" date="2019-09" db="EMBL/GenBank/DDBJ databases">
        <title>Bird 10,000 Genomes (B10K) Project - Family phase.</title>
        <authorList>
            <person name="Zhang G."/>
        </authorList>
    </citation>
    <scope>NUCLEOTIDE SEQUENCE [LARGE SCALE GENOMIC DNA]</scope>
    <source>
        <strain evidence="1">B10K-DU-002-07</strain>
        <tissue evidence="1">Muscle</tissue>
    </source>
</reference>
<dbReference type="SUPFAM" id="SSF58069">
    <property type="entry name" value="Virus ectodomain"/>
    <property type="match status" value="1"/>
</dbReference>
<feature type="non-terminal residue" evidence="1">
    <location>
        <position position="1"/>
    </location>
</feature>
<keyword evidence="2" id="KW-1185">Reference proteome</keyword>
<name>A0A7L0Z3Y2_9PASS</name>
<dbReference type="AlphaFoldDB" id="A0A7L0Z3Y2"/>
<feature type="non-terminal residue" evidence="1">
    <location>
        <position position="59"/>
    </location>
</feature>
<dbReference type="Proteomes" id="UP000564466">
    <property type="component" value="Unassembled WGS sequence"/>
</dbReference>
<gene>
    <name evidence="1" type="primary">Erv31_0</name>
    <name evidence="1" type="ORF">OXYCRI_R15395</name>
</gene>
<evidence type="ECO:0000313" key="1">
    <source>
        <dbReference type="EMBL" id="NXM23664.1"/>
    </source>
</evidence>
<organism evidence="1 2">
    <name type="scientific">Oxyruncus cristatus</name>
    <name type="common">sharpbill</name>
    <dbReference type="NCBI Taxonomy" id="114331"/>
    <lineage>
        <taxon>Eukaryota</taxon>
        <taxon>Metazoa</taxon>
        <taxon>Chordata</taxon>
        <taxon>Craniata</taxon>
        <taxon>Vertebrata</taxon>
        <taxon>Euteleostomi</taxon>
        <taxon>Archelosauria</taxon>
        <taxon>Archosauria</taxon>
        <taxon>Dinosauria</taxon>
        <taxon>Saurischia</taxon>
        <taxon>Theropoda</taxon>
        <taxon>Coelurosauria</taxon>
        <taxon>Aves</taxon>
        <taxon>Neognathae</taxon>
        <taxon>Neoaves</taxon>
        <taxon>Telluraves</taxon>
        <taxon>Australaves</taxon>
        <taxon>Passeriformes</taxon>
        <taxon>Cotingidae</taxon>
        <taxon>Oxyruncus</taxon>
    </lineage>
</organism>
<sequence length="59" mass="6868">MLNRIIELQAVLEVILNRTASALDHISDQLTQTRAVIYQIKLVVNYLLANEKKRVCRKF</sequence>
<comment type="caution">
    <text evidence="1">The sequence shown here is derived from an EMBL/GenBank/DDBJ whole genome shotgun (WGS) entry which is preliminary data.</text>
</comment>
<dbReference type="EMBL" id="VXAY01000153">
    <property type="protein sequence ID" value="NXM23664.1"/>
    <property type="molecule type" value="Genomic_DNA"/>
</dbReference>
<proteinExistence type="predicted"/>